<dbReference type="Pfam" id="PF01135">
    <property type="entry name" value="PCMT"/>
    <property type="match status" value="1"/>
</dbReference>
<dbReference type="PANTHER" id="PTHR11579:SF18">
    <property type="entry name" value="PROTEIN-L-ISOASPARTATE O-METHYLTRANSFERASE"/>
    <property type="match status" value="1"/>
</dbReference>
<accession>A0A2T5FVK7</accession>
<dbReference type="OrthoDB" id="9798496at2"/>
<keyword evidence="4" id="KW-0808">Transferase</keyword>
<sequence length="221" mass="22920">MGLAEVTDQSFDAMRRAMVASQLRTTAVSDPRVIAAMGEVPRERHVPRSRSALAYVDTAVPLGGGRALNAPMVTGRLLTEAQVAPEDRVLLVGAATGYAAALLSLLAGSVVALEEDAALLATARDAGVPANVEFVEGPLAEGWPAKAPYDLIFVDGAIETIPDALIAQLADDGRLAAAIVERGVTRLGIGRRAGEGFGFTPFADAEAVSLPGFAKPPQFVF</sequence>
<dbReference type="RefSeq" id="WP_107968160.1">
    <property type="nucleotide sequence ID" value="NZ_NWBU01000010.1"/>
</dbReference>
<keyword evidence="5" id="KW-1185">Reference proteome</keyword>
<name>A0A2T5FVK7_9SPHN</name>
<organism evidence="4 5">
    <name type="scientific">Sphingomonas oleivorans</name>
    <dbReference type="NCBI Taxonomy" id="1735121"/>
    <lineage>
        <taxon>Bacteria</taxon>
        <taxon>Pseudomonadati</taxon>
        <taxon>Pseudomonadota</taxon>
        <taxon>Alphaproteobacteria</taxon>
        <taxon>Sphingomonadales</taxon>
        <taxon>Sphingomonadaceae</taxon>
        <taxon>Sphingomonas</taxon>
    </lineage>
</organism>
<dbReference type="InterPro" id="IPR029063">
    <property type="entry name" value="SAM-dependent_MTases_sf"/>
</dbReference>
<gene>
    <name evidence="4" type="ORF">CLG96_11550</name>
</gene>
<evidence type="ECO:0000256" key="1">
    <source>
        <dbReference type="ARBA" id="ARBA00005369"/>
    </source>
</evidence>
<evidence type="ECO:0000256" key="2">
    <source>
        <dbReference type="ARBA" id="ARBA00013346"/>
    </source>
</evidence>
<proteinExistence type="inferred from homology"/>
<evidence type="ECO:0000256" key="3">
    <source>
        <dbReference type="ARBA" id="ARBA00030757"/>
    </source>
</evidence>
<comment type="caution">
    <text evidence="4">The sequence shown here is derived from an EMBL/GenBank/DDBJ whole genome shotgun (WGS) entry which is preliminary data.</text>
</comment>
<protein>
    <recommendedName>
        <fullName evidence="2">Protein-L-isoaspartate O-methyltransferase</fullName>
    </recommendedName>
    <alternativeName>
        <fullName evidence="3">Protein L-isoaspartyl methyltransferase</fullName>
    </alternativeName>
</protein>
<dbReference type="Proteomes" id="UP000244162">
    <property type="component" value="Unassembled WGS sequence"/>
</dbReference>
<evidence type="ECO:0000313" key="5">
    <source>
        <dbReference type="Proteomes" id="UP000244162"/>
    </source>
</evidence>
<dbReference type="GO" id="GO:0005737">
    <property type="term" value="C:cytoplasm"/>
    <property type="evidence" value="ECO:0007669"/>
    <property type="project" value="TreeGrafter"/>
</dbReference>
<reference evidence="4 5" key="1">
    <citation type="submission" date="2017-09" db="EMBL/GenBank/DDBJ databases">
        <title>Sphingomonas panjinensis sp.nov., isolated from oil-contaminated soil.</title>
        <authorList>
            <person name="Wang L."/>
            <person name="Chen L."/>
        </authorList>
    </citation>
    <scope>NUCLEOTIDE SEQUENCE [LARGE SCALE GENOMIC DNA]</scope>
    <source>
        <strain evidence="4 5">FW-11</strain>
    </source>
</reference>
<dbReference type="Gene3D" id="3.40.50.150">
    <property type="entry name" value="Vaccinia Virus protein VP39"/>
    <property type="match status" value="1"/>
</dbReference>
<dbReference type="SUPFAM" id="SSF53335">
    <property type="entry name" value="S-adenosyl-L-methionine-dependent methyltransferases"/>
    <property type="match status" value="1"/>
</dbReference>
<dbReference type="CDD" id="cd02440">
    <property type="entry name" value="AdoMet_MTases"/>
    <property type="match status" value="1"/>
</dbReference>
<evidence type="ECO:0000313" key="4">
    <source>
        <dbReference type="EMBL" id="PTQ09807.1"/>
    </source>
</evidence>
<dbReference type="InterPro" id="IPR000682">
    <property type="entry name" value="PCMT"/>
</dbReference>
<dbReference type="AlphaFoldDB" id="A0A2T5FVK7"/>
<dbReference type="GO" id="GO:0032259">
    <property type="term" value="P:methylation"/>
    <property type="evidence" value="ECO:0007669"/>
    <property type="project" value="UniProtKB-KW"/>
</dbReference>
<comment type="similarity">
    <text evidence="1">Belongs to the methyltransferase superfamily. L-isoaspartyl/D-aspartyl protein methyltransferase family.</text>
</comment>
<dbReference type="GO" id="GO:0004719">
    <property type="term" value="F:protein-L-isoaspartate (D-aspartate) O-methyltransferase activity"/>
    <property type="evidence" value="ECO:0007669"/>
    <property type="project" value="InterPro"/>
</dbReference>
<keyword evidence="4" id="KW-0489">Methyltransferase</keyword>
<dbReference type="EMBL" id="NWBU01000010">
    <property type="protein sequence ID" value="PTQ09807.1"/>
    <property type="molecule type" value="Genomic_DNA"/>
</dbReference>
<dbReference type="PANTHER" id="PTHR11579">
    <property type="entry name" value="PROTEIN-L-ISOASPARTATE O-METHYLTRANSFERASE"/>
    <property type="match status" value="1"/>
</dbReference>